<evidence type="ECO:0000313" key="1">
    <source>
        <dbReference type="EMBL" id="CAK8674339.1"/>
    </source>
</evidence>
<sequence length="195" mass="22355">MTSCALPSSVTTSRLWSFERDQDLTSDECGWPKEFTGNRIVKRSRTLSDEDAGKKLLDFDQLEKDIIKHVLADDDNSHSEAVDVFPSFNYAPFPFPKNFLKSNPILKLYPRDPGTFVGSVETKTEKFLQPTQILPKISLRTRKPARMLSIIKFEKRMNAIECIFVPPPSQERNLQAVLSANATLFRHKPFLFYLV</sequence>
<comment type="caution">
    <text evidence="1">The sequence shown here is derived from an EMBL/GenBank/DDBJ whole genome shotgun (WGS) entry which is preliminary data.</text>
</comment>
<evidence type="ECO:0000313" key="2">
    <source>
        <dbReference type="Proteomes" id="UP001642483"/>
    </source>
</evidence>
<gene>
    <name evidence="1" type="ORF">CVLEPA_LOCUS4046</name>
</gene>
<keyword evidence="2" id="KW-1185">Reference proteome</keyword>
<accession>A0ABP0F3Q9</accession>
<dbReference type="Proteomes" id="UP001642483">
    <property type="component" value="Unassembled WGS sequence"/>
</dbReference>
<dbReference type="EMBL" id="CAWYQH010000013">
    <property type="protein sequence ID" value="CAK8674339.1"/>
    <property type="molecule type" value="Genomic_DNA"/>
</dbReference>
<name>A0ABP0F3Q9_CLALP</name>
<proteinExistence type="predicted"/>
<organism evidence="1 2">
    <name type="scientific">Clavelina lepadiformis</name>
    <name type="common">Light-bulb sea squirt</name>
    <name type="synonym">Ascidia lepadiformis</name>
    <dbReference type="NCBI Taxonomy" id="159417"/>
    <lineage>
        <taxon>Eukaryota</taxon>
        <taxon>Metazoa</taxon>
        <taxon>Chordata</taxon>
        <taxon>Tunicata</taxon>
        <taxon>Ascidiacea</taxon>
        <taxon>Aplousobranchia</taxon>
        <taxon>Clavelinidae</taxon>
        <taxon>Clavelina</taxon>
    </lineage>
</organism>
<reference evidence="1 2" key="1">
    <citation type="submission" date="2024-02" db="EMBL/GenBank/DDBJ databases">
        <authorList>
            <person name="Daric V."/>
            <person name="Darras S."/>
        </authorList>
    </citation>
    <scope>NUCLEOTIDE SEQUENCE [LARGE SCALE GENOMIC DNA]</scope>
</reference>
<protein>
    <submittedName>
        <fullName evidence="1">Uncharacterized protein</fullName>
    </submittedName>
</protein>